<dbReference type="Proteomes" id="UP001597525">
    <property type="component" value="Unassembled WGS sequence"/>
</dbReference>
<proteinExistence type="predicted"/>
<dbReference type="EMBL" id="JBHUPB010000009">
    <property type="protein sequence ID" value="MFD2968547.1"/>
    <property type="molecule type" value="Genomic_DNA"/>
</dbReference>
<keyword evidence="2" id="KW-1185">Reference proteome</keyword>
<evidence type="ECO:0000313" key="1">
    <source>
        <dbReference type="EMBL" id="MFD2968547.1"/>
    </source>
</evidence>
<gene>
    <name evidence="1" type="ORF">ACFS7Y_14200</name>
</gene>
<evidence type="ECO:0000313" key="2">
    <source>
        <dbReference type="Proteomes" id="UP001597525"/>
    </source>
</evidence>
<accession>A0ABW6BH16</accession>
<name>A0ABW6BH16_9SPHI</name>
<comment type="caution">
    <text evidence="1">The sequence shown here is derived from an EMBL/GenBank/DDBJ whole genome shotgun (WGS) entry which is preliminary data.</text>
</comment>
<protein>
    <submittedName>
        <fullName evidence="1">Uncharacterized protein</fullName>
    </submittedName>
</protein>
<sequence length="130" mass="14654">MDGIKELIQINASVSGQLSAAKGEIDSLKRMVTYYQGRYFTATTRVDTIGRSTLTYNYNTTLDVVAEQKRTFFNDYLVTHITSPDSNMVINHVEHFRRVTPIKPRRFGIGIQAGGGIIFLGCRRFGLVVF</sequence>
<reference evidence="2" key="1">
    <citation type="journal article" date="2019" name="Int. J. Syst. Evol. Microbiol.">
        <title>The Global Catalogue of Microorganisms (GCM) 10K type strain sequencing project: providing services to taxonomists for standard genome sequencing and annotation.</title>
        <authorList>
            <consortium name="The Broad Institute Genomics Platform"/>
            <consortium name="The Broad Institute Genome Sequencing Center for Infectious Disease"/>
            <person name="Wu L."/>
            <person name="Ma J."/>
        </authorList>
    </citation>
    <scope>NUCLEOTIDE SEQUENCE [LARGE SCALE GENOMIC DNA]</scope>
    <source>
        <strain evidence="2">KCTC 22814</strain>
    </source>
</reference>
<organism evidence="1 2">
    <name type="scientific">Sphingobacterium bambusae</name>
    <dbReference type="NCBI Taxonomy" id="662858"/>
    <lineage>
        <taxon>Bacteria</taxon>
        <taxon>Pseudomonadati</taxon>
        <taxon>Bacteroidota</taxon>
        <taxon>Sphingobacteriia</taxon>
        <taxon>Sphingobacteriales</taxon>
        <taxon>Sphingobacteriaceae</taxon>
        <taxon>Sphingobacterium</taxon>
    </lineage>
</organism>
<dbReference type="RefSeq" id="WP_320185212.1">
    <property type="nucleotide sequence ID" value="NZ_CP138332.1"/>
</dbReference>